<keyword evidence="1" id="KW-1133">Transmembrane helix</keyword>
<keyword evidence="4" id="KW-1185">Reference proteome</keyword>
<dbReference type="InterPro" id="IPR027389">
    <property type="entry name" value="B_mannosylTrfase_Bre-3/Egh"/>
</dbReference>
<dbReference type="Proteomes" id="UP001500635">
    <property type="component" value="Unassembled WGS sequence"/>
</dbReference>
<dbReference type="InterPro" id="IPR029044">
    <property type="entry name" value="Nucleotide-diphossugar_trans"/>
</dbReference>
<reference evidence="4" key="1">
    <citation type="journal article" date="2019" name="Int. J. Syst. Evol. Microbiol.">
        <title>The Global Catalogue of Microorganisms (GCM) 10K type strain sequencing project: providing services to taxonomists for standard genome sequencing and annotation.</title>
        <authorList>
            <consortium name="The Broad Institute Genomics Platform"/>
            <consortium name="The Broad Institute Genome Sequencing Center for Infectious Disease"/>
            <person name="Wu L."/>
            <person name="Ma J."/>
        </authorList>
    </citation>
    <scope>NUCLEOTIDE SEQUENCE [LARGE SCALE GENOMIC DNA]</scope>
    <source>
        <strain evidence="4">JCM 17688</strain>
    </source>
</reference>
<dbReference type="PANTHER" id="PTHR16779:SF1">
    <property type="entry name" value="BETA-1,4-MANNOSYLTRANSFERASE EGH"/>
    <property type="match status" value="1"/>
</dbReference>
<feature type="transmembrane region" description="Helical" evidence="1">
    <location>
        <begin position="370"/>
        <end position="396"/>
    </location>
</feature>
<dbReference type="RefSeq" id="WP_344993555.1">
    <property type="nucleotide sequence ID" value="NZ_BAABFR010000019.1"/>
</dbReference>
<dbReference type="InterPro" id="IPR001173">
    <property type="entry name" value="Glyco_trans_2-like"/>
</dbReference>
<evidence type="ECO:0000313" key="4">
    <source>
        <dbReference type="Proteomes" id="UP001500635"/>
    </source>
</evidence>
<keyword evidence="1" id="KW-0812">Transmembrane</keyword>
<name>A0ABP8JEF9_9ACTN</name>
<organism evidence="3 4">
    <name type="scientific">Tsukamurella soli</name>
    <dbReference type="NCBI Taxonomy" id="644556"/>
    <lineage>
        <taxon>Bacteria</taxon>
        <taxon>Bacillati</taxon>
        <taxon>Actinomycetota</taxon>
        <taxon>Actinomycetes</taxon>
        <taxon>Mycobacteriales</taxon>
        <taxon>Tsukamurellaceae</taxon>
        <taxon>Tsukamurella</taxon>
    </lineage>
</organism>
<gene>
    <name evidence="3" type="ORF">GCM10023147_16410</name>
</gene>
<keyword evidence="1" id="KW-0472">Membrane</keyword>
<evidence type="ECO:0000313" key="3">
    <source>
        <dbReference type="EMBL" id="GAA4389538.1"/>
    </source>
</evidence>
<dbReference type="Pfam" id="PF13632">
    <property type="entry name" value="Glyco_trans_2_3"/>
    <property type="match status" value="1"/>
</dbReference>
<dbReference type="SUPFAM" id="SSF53448">
    <property type="entry name" value="Nucleotide-diphospho-sugar transferases"/>
    <property type="match status" value="1"/>
</dbReference>
<sequence>MNSSTVLLVFQWLLFGSFLIPIVEVIAAFTGATWSHVAYTQTPGKFTQMIIQITTVGKEPELVQMTIDKLREYRLHISFEIWVVVEPGHFIDYTDAEVFVVPEGFSCRPIDKARALEYSRLVRKSRHLNTSAVKILFVDDDTLPSASYIGKAFNGDYDLCQGITVPSRWYGTGNWKHLFISHLDDIRTRNCLIYCSCTQGMSQKPLFVHGEGLCITGRAEDIVTWDRPIVASDDLVFGTNAAHIGLTWGYFYAAIQLVSPWSWKEFLDQRWRWTWGNFDAIARRDILPRAYAYFIALRYAAGLASVIASSIGSALLLTGVARVPPQAHKVFLISSACQFLSYGVAGWINSGGQPNRELRATAAKYWLFRLVQTIFAIAFTPVNAIIPMCVVVYCALRGRPKRFMVIKKSNQIMVR</sequence>
<protein>
    <recommendedName>
        <fullName evidence="2">Glycosyltransferase 2-like domain-containing protein</fullName>
    </recommendedName>
</protein>
<feature type="domain" description="Glycosyltransferase 2-like" evidence="2">
    <location>
        <begin position="135"/>
        <end position="334"/>
    </location>
</feature>
<dbReference type="PANTHER" id="PTHR16779">
    <property type="entry name" value="BETA-1,4-MANNOSYLTRANSFERASE EGH"/>
    <property type="match status" value="1"/>
</dbReference>
<comment type="caution">
    <text evidence="3">The sequence shown here is derived from an EMBL/GenBank/DDBJ whole genome shotgun (WGS) entry which is preliminary data.</text>
</comment>
<evidence type="ECO:0000256" key="1">
    <source>
        <dbReference type="SAM" id="Phobius"/>
    </source>
</evidence>
<feature type="transmembrane region" description="Helical" evidence="1">
    <location>
        <begin position="291"/>
        <end position="318"/>
    </location>
</feature>
<proteinExistence type="predicted"/>
<evidence type="ECO:0000259" key="2">
    <source>
        <dbReference type="Pfam" id="PF13632"/>
    </source>
</evidence>
<accession>A0ABP8JEF9</accession>
<dbReference type="EMBL" id="BAABFR010000019">
    <property type="protein sequence ID" value="GAA4389538.1"/>
    <property type="molecule type" value="Genomic_DNA"/>
</dbReference>